<name>A0A7Y2Q0T7_9MICO</name>
<dbReference type="InterPro" id="IPR006680">
    <property type="entry name" value="Amidohydro-rel"/>
</dbReference>
<keyword evidence="4" id="KW-1185">Reference proteome</keyword>
<feature type="domain" description="Amidohydrolase-related" evidence="2">
    <location>
        <begin position="55"/>
        <end position="425"/>
    </location>
</feature>
<evidence type="ECO:0000259" key="2">
    <source>
        <dbReference type="Pfam" id="PF01979"/>
    </source>
</evidence>
<dbReference type="RefSeq" id="WP_167036001.1">
    <property type="nucleotide sequence ID" value="NZ_BAAANA010000001.1"/>
</dbReference>
<accession>A0A7Y2Q0T7</accession>
<dbReference type="NCBIfam" id="NF006056">
    <property type="entry name" value="PRK08204.1"/>
    <property type="match status" value="1"/>
</dbReference>
<evidence type="ECO:0000313" key="3">
    <source>
        <dbReference type="EMBL" id="NNH04703.1"/>
    </source>
</evidence>
<dbReference type="Gene3D" id="3.20.20.140">
    <property type="entry name" value="Metal-dependent hydrolases"/>
    <property type="match status" value="1"/>
</dbReference>
<dbReference type="InterPro" id="IPR050287">
    <property type="entry name" value="MTA/SAH_deaminase"/>
</dbReference>
<protein>
    <submittedName>
        <fullName evidence="3">Amidohydrolase family protein</fullName>
    </submittedName>
</protein>
<evidence type="ECO:0000256" key="1">
    <source>
        <dbReference type="ARBA" id="ARBA00022801"/>
    </source>
</evidence>
<sequence>MSRRLLITGGHLLTMDPAIGEIPVGDVLIEDDTIVEVGAGLEVDAAERVDATGQIVLPGLIDTHRHTWQTALRGFGADFTAQEYRSCIRGSFGMHMRPEDVYASTLLGALEALDSGITTMVDWAHIMNTPEHADASIDALVDSGIRAVFGYGTPNDDETMEWYQQSTRHHPPDARRIREGRLSSDDALVTMALATRPPHIVTRETMINDWRLADELGLRVTTDGGLGGGSWNGVLWGPGGHEPIRALAREGLLNERTTFVHCNNIPDDELRLIADAGASISISPDSELHVGHCFPVTGRAVSLGIRPSLSIDIVIQVAGDLFGAMRSILVSDRGEVGARHYAEGSGPASWEITTKDVLEFATVAGASAVGMASRTGSISPGKKADLVLLAPGALNLEPMNNAIGLVVLQAHPGNVESVYVGGRAVKQNGSLAAPLRERAIALARSSRDHLFASARLEPGWGYKPLLQPQWRW</sequence>
<dbReference type="EMBL" id="JABEMB010000021">
    <property type="protein sequence ID" value="NNH04703.1"/>
    <property type="molecule type" value="Genomic_DNA"/>
</dbReference>
<comment type="caution">
    <text evidence="3">The sequence shown here is derived from an EMBL/GenBank/DDBJ whole genome shotgun (WGS) entry which is preliminary data.</text>
</comment>
<dbReference type="SUPFAM" id="SSF51556">
    <property type="entry name" value="Metallo-dependent hydrolases"/>
    <property type="match status" value="1"/>
</dbReference>
<reference evidence="3 4" key="1">
    <citation type="submission" date="2020-05" db="EMBL/GenBank/DDBJ databases">
        <title>MicrobeNet Type strains.</title>
        <authorList>
            <person name="Nicholson A.C."/>
        </authorList>
    </citation>
    <scope>NUCLEOTIDE SEQUENCE [LARGE SCALE GENOMIC DNA]</scope>
    <source>
        <strain evidence="3 4">JCM 14282</strain>
    </source>
</reference>
<dbReference type="GO" id="GO:0016810">
    <property type="term" value="F:hydrolase activity, acting on carbon-nitrogen (but not peptide) bonds"/>
    <property type="evidence" value="ECO:0007669"/>
    <property type="project" value="InterPro"/>
</dbReference>
<dbReference type="PANTHER" id="PTHR43794">
    <property type="entry name" value="AMINOHYDROLASE SSNA-RELATED"/>
    <property type="match status" value="1"/>
</dbReference>
<dbReference type="Pfam" id="PF01979">
    <property type="entry name" value="Amidohydro_1"/>
    <property type="match status" value="1"/>
</dbReference>
<proteinExistence type="predicted"/>
<dbReference type="Proteomes" id="UP000543598">
    <property type="component" value="Unassembled WGS sequence"/>
</dbReference>
<organism evidence="3 4">
    <name type="scientific">Microbacterium ulmi</name>
    <dbReference type="NCBI Taxonomy" id="179095"/>
    <lineage>
        <taxon>Bacteria</taxon>
        <taxon>Bacillati</taxon>
        <taxon>Actinomycetota</taxon>
        <taxon>Actinomycetes</taxon>
        <taxon>Micrococcales</taxon>
        <taxon>Microbacteriaceae</taxon>
        <taxon>Microbacterium</taxon>
    </lineage>
</organism>
<dbReference type="InterPro" id="IPR011059">
    <property type="entry name" value="Metal-dep_hydrolase_composite"/>
</dbReference>
<dbReference type="PANTHER" id="PTHR43794:SF11">
    <property type="entry name" value="AMIDOHYDROLASE-RELATED DOMAIN-CONTAINING PROTEIN"/>
    <property type="match status" value="1"/>
</dbReference>
<evidence type="ECO:0000313" key="4">
    <source>
        <dbReference type="Proteomes" id="UP000543598"/>
    </source>
</evidence>
<dbReference type="InterPro" id="IPR032466">
    <property type="entry name" value="Metal_Hydrolase"/>
</dbReference>
<dbReference type="AlphaFoldDB" id="A0A7Y2Q0T7"/>
<keyword evidence="1 3" id="KW-0378">Hydrolase</keyword>
<dbReference type="Gene3D" id="2.30.40.10">
    <property type="entry name" value="Urease, subunit C, domain 1"/>
    <property type="match status" value="1"/>
</dbReference>
<dbReference type="SUPFAM" id="SSF51338">
    <property type="entry name" value="Composite domain of metallo-dependent hydrolases"/>
    <property type="match status" value="1"/>
</dbReference>
<gene>
    <name evidence="3" type="ORF">HLA99_12695</name>
</gene>